<sequence>MHLRTYDSRPTSIPKSGYQVIPLSGDRYILTIEGGIVISFRPYKEVTKDYKPNYHASEQVQQWISNNETMKQFSGVLEVIYNAHMIKIIDIMSMDSSTFDMENFVTRMAHLKHFKSDTNVKIQIENTDSSNLNSILIPTLLRPIDNSYQLGSDVLINATSRESQYVIMGSAREAKKPILLNKKEYTNLNEVPDAIKKIFVNSQDVTIDMINDWKRVMFSNSENEVIQKNDEEYILFENPEMQEIYLIGGLFNGTLKIFGKTSKCSKTLLHSSIVFDGVCELEDSVWMNLDAKNNLSDIEYYSHGFIIGTAKPKINGRKLTTVNVLSVVSKTAFSNLENINEIPQEEKTLLKQKRKLLTLDTPSIAEEFINRIINEDDNVEEVNKLARYIKDRYITNKGTAYMNLECSQTKKRKYSEQ</sequence>
<evidence type="ECO:0000313" key="1">
    <source>
        <dbReference type="EMBL" id="AII15877.1"/>
    </source>
</evidence>
<evidence type="ECO:0000313" key="2">
    <source>
        <dbReference type="Proteomes" id="UP000203413"/>
    </source>
</evidence>
<dbReference type="RefSeq" id="YP_009051927.1">
    <property type="nucleotide sequence ID" value="NC_024692.1"/>
</dbReference>
<dbReference type="EMBL" id="KJ184318">
    <property type="protein sequence ID" value="AII15877.1"/>
    <property type="molecule type" value="Genomic_DNA"/>
</dbReference>
<dbReference type="GeneID" id="20098395"/>
<organism evidence="1 2">
    <name type="scientific">Penaeus monodon nudivirus</name>
    <dbReference type="NCBI Taxonomy" id="1529056"/>
    <lineage>
        <taxon>Viruses</taxon>
        <taxon>Viruses incertae sedis</taxon>
        <taxon>Naldaviricetes</taxon>
        <taxon>Lefavirales</taxon>
        <taxon>Nudiviridae</taxon>
        <taxon>Gammanudivirus</taxon>
        <taxon>Gammanudivirus pemonodonis</taxon>
    </lineage>
</organism>
<protein>
    <submittedName>
        <fullName evidence="1">Uncharacterized protein</fullName>
    </submittedName>
</protein>
<name>A0A076FCC3_9VIRU</name>
<reference evidence="1 2" key="1">
    <citation type="journal article" date="2014" name="BMC Genomics">
        <title>The genome and occlusion bodies of marine Penaeus monodon nudivirus (PmNV, also known as MBV and PemoNPV) suggest that it should be assigned to a new nudivirus genus that is distinct from the terrestrial nudiviruses.</title>
        <authorList>
            <person name="Yang Y.T."/>
            <person name="Lee D.Y."/>
            <person name="Wang Y."/>
            <person name="Hu J.M."/>
            <person name="Li W.H."/>
            <person name="Leu J.H."/>
            <person name="Chang G.D."/>
            <person name="Ke H.M."/>
            <person name="Kang S.T."/>
            <person name="Lin S.S."/>
            <person name="Kou G.H."/>
            <person name="Lo C.F."/>
        </authorList>
    </citation>
    <scope>NUCLEOTIDE SEQUENCE [LARGE SCALE GENOMIC DNA]</scope>
    <source>
        <strain evidence="1">Indonesia</strain>
    </source>
</reference>
<dbReference type="Proteomes" id="UP000203413">
    <property type="component" value="Segment"/>
</dbReference>
<proteinExistence type="predicted"/>
<dbReference type="KEGG" id="vg:20098395"/>
<keyword evidence="2" id="KW-1185">Reference proteome</keyword>
<gene>
    <name evidence="1" type="ORF">PmNV_089</name>
</gene>
<accession>A0A076FCC3</accession>